<dbReference type="GO" id="GO:0009507">
    <property type="term" value="C:chloroplast"/>
    <property type="evidence" value="ECO:0007669"/>
    <property type="project" value="TreeGrafter"/>
</dbReference>
<dbReference type="Pfam" id="PF17862">
    <property type="entry name" value="AAA_lid_3"/>
    <property type="match status" value="1"/>
</dbReference>
<comment type="cofactor">
    <cofactor evidence="1">
        <name>Zn(2+)</name>
        <dbReference type="ChEBI" id="CHEBI:29105"/>
    </cofactor>
</comment>
<keyword evidence="9" id="KW-0482">Metalloprotease</keyword>
<dbReference type="Pfam" id="PF01434">
    <property type="entry name" value="Peptidase_M41"/>
    <property type="match status" value="1"/>
</dbReference>
<dbReference type="GO" id="GO:0004176">
    <property type="term" value="F:ATP-dependent peptidase activity"/>
    <property type="evidence" value="ECO:0007669"/>
    <property type="project" value="InterPro"/>
</dbReference>
<comment type="similarity">
    <text evidence="3">In the N-terminal section; belongs to the AAA ATPase family.</text>
</comment>
<evidence type="ECO:0000313" key="15">
    <source>
        <dbReference type="Proteomes" id="UP000712281"/>
    </source>
</evidence>
<dbReference type="GO" id="GO:0004222">
    <property type="term" value="F:metalloendopeptidase activity"/>
    <property type="evidence" value="ECO:0007669"/>
    <property type="project" value="InterPro"/>
</dbReference>
<evidence type="ECO:0000256" key="4">
    <source>
        <dbReference type="ARBA" id="ARBA00022670"/>
    </source>
</evidence>
<evidence type="ECO:0000256" key="10">
    <source>
        <dbReference type="RuleBase" id="RU003651"/>
    </source>
</evidence>
<dbReference type="GO" id="GO:0005524">
    <property type="term" value="F:ATP binding"/>
    <property type="evidence" value="ECO:0007669"/>
    <property type="project" value="UniProtKB-KW"/>
</dbReference>
<evidence type="ECO:0000256" key="1">
    <source>
        <dbReference type="ARBA" id="ARBA00001947"/>
    </source>
</evidence>
<evidence type="ECO:0000256" key="9">
    <source>
        <dbReference type="ARBA" id="ARBA00023049"/>
    </source>
</evidence>
<feature type="domain" description="Peptidase M41" evidence="12">
    <location>
        <begin position="218"/>
        <end position="342"/>
    </location>
</feature>
<dbReference type="Proteomes" id="UP000712281">
    <property type="component" value="Unassembled WGS sequence"/>
</dbReference>
<comment type="similarity">
    <text evidence="2">In the C-terminal section; belongs to the peptidase M41 family.</text>
</comment>
<evidence type="ECO:0000256" key="3">
    <source>
        <dbReference type="ARBA" id="ARBA00010550"/>
    </source>
</evidence>
<dbReference type="InterPro" id="IPR000642">
    <property type="entry name" value="Peptidase_M41"/>
</dbReference>
<dbReference type="Gene3D" id="1.20.58.760">
    <property type="entry name" value="Peptidase M41"/>
    <property type="match status" value="1"/>
</dbReference>
<dbReference type="Gene3D" id="3.40.50.300">
    <property type="entry name" value="P-loop containing nucleotide triphosphate hydrolases"/>
    <property type="match status" value="1"/>
</dbReference>
<dbReference type="PROSITE" id="PS00674">
    <property type="entry name" value="AAA"/>
    <property type="match status" value="1"/>
</dbReference>
<name>A0A8S9KXC9_BRACR</name>
<dbReference type="SUPFAM" id="SSF52540">
    <property type="entry name" value="P-loop containing nucleoside triphosphate hydrolases"/>
    <property type="match status" value="1"/>
</dbReference>
<evidence type="ECO:0000256" key="7">
    <source>
        <dbReference type="ARBA" id="ARBA00022833"/>
    </source>
</evidence>
<dbReference type="GO" id="GO:0006508">
    <property type="term" value="P:proteolysis"/>
    <property type="evidence" value="ECO:0007669"/>
    <property type="project" value="UniProtKB-KW"/>
</dbReference>
<feature type="domain" description="ATPase AAA-type core" evidence="11">
    <location>
        <begin position="64"/>
        <end position="136"/>
    </location>
</feature>
<dbReference type="GO" id="GO:0045037">
    <property type="term" value="P:protein import into chloroplast stroma"/>
    <property type="evidence" value="ECO:0007669"/>
    <property type="project" value="TreeGrafter"/>
</dbReference>
<evidence type="ECO:0000256" key="2">
    <source>
        <dbReference type="ARBA" id="ARBA00010044"/>
    </source>
</evidence>
<keyword evidence="7" id="KW-0862">Zinc</keyword>
<dbReference type="PANTHER" id="PTHR23076:SF97">
    <property type="entry name" value="ATP-DEPENDENT ZINC METALLOPROTEASE YME1L1"/>
    <property type="match status" value="1"/>
</dbReference>
<dbReference type="EMBL" id="QGKW02000717">
    <property type="protein sequence ID" value="KAF2597983.1"/>
    <property type="molecule type" value="Genomic_DNA"/>
</dbReference>
<reference evidence="14" key="1">
    <citation type="submission" date="2019-12" db="EMBL/GenBank/DDBJ databases">
        <title>Genome sequencing and annotation of Brassica cretica.</title>
        <authorList>
            <person name="Studholme D.J."/>
            <person name="Sarris P.F."/>
        </authorList>
    </citation>
    <scope>NUCLEOTIDE SEQUENCE</scope>
    <source>
        <strain evidence="14">PFS-001/15</strain>
        <tissue evidence="14">Leaf</tissue>
    </source>
</reference>
<dbReference type="PANTHER" id="PTHR23076">
    <property type="entry name" value="METALLOPROTEASE M41 FTSH"/>
    <property type="match status" value="1"/>
</dbReference>
<dbReference type="SUPFAM" id="SSF140990">
    <property type="entry name" value="FtsH protease domain-like"/>
    <property type="match status" value="1"/>
</dbReference>
<keyword evidence="8" id="KW-0809">Transit peptide</keyword>
<evidence type="ECO:0000256" key="6">
    <source>
        <dbReference type="ARBA" id="ARBA00022801"/>
    </source>
</evidence>
<dbReference type="InterPro" id="IPR041569">
    <property type="entry name" value="AAA_lid_3"/>
</dbReference>
<dbReference type="InterPro" id="IPR003959">
    <property type="entry name" value="ATPase_AAA_core"/>
</dbReference>
<dbReference type="InterPro" id="IPR003960">
    <property type="entry name" value="ATPase_AAA_CS"/>
</dbReference>
<keyword evidence="5" id="KW-0479">Metal-binding</keyword>
<dbReference type="InterPro" id="IPR037219">
    <property type="entry name" value="Peptidase_M41-like"/>
</dbReference>
<evidence type="ECO:0000256" key="5">
    <source>
        <dbReference type="ARBA" id="ARBA00022723"/>
    </source>
</evidence>
<dbReference type="Pfam" id="PF00004">
    <property type="entry name" value="AAA"/>
    <property type="match status" value="1"/>
</dbReference>
<gene>
    <name evidence="14" type="ORF">F2Q68_00008205</name>
</gene>
<evidence type="ECO:0000259" key="13">
    <source>
        <dbReference type="Pfam" id="PF17862"/>
    </source>
</evidence>
<comment type="caution">
    <text evidence="14">The sequence shown here is derived from an EMBL/GenBank/DDBJ whole genome shotgun (WGS) entry which is preliminary data.</text>
</comment>
<keyword evidence="6" id="KW-0378">Hydrolase</keyword>
<keyword evidence="10" id="KW-0547">Nucleotide-binding</keyword>
<evidence type="ECO:0000259" key="12">
    <source>
        <dbReference type="Pfam" id="PF01434"/>
    </source>
</evidence>
<evidence type="ECO:0000259" key="11">
    <source>
        <dbReference type="Pfam" id="PF00004"/>
    </source>
</evidence>
<dbReference type="FunFam" id="1.10.8.60:FF:000001">
    <property type="entry name" value="ATP-dependent zinc metalloprotease FtsH"/>
    <property type="match status" value="1"/>
</dbReference>
<sequence>MGTCSPSRFRPVPLLTRPALNPSREARNFAAYQMEAQSHPAASFYGSGPRSSSLIPIPTYLPLAPCIIFIDEIDAVGSTRKQWEGHTKKTLHQLLVEMDGFEQNEGIIVMAATNLADILDPALTRPGRFDRHIVVPSPDVRGRQEILELYLQGKPMSDDVDVKAIARGTPGFNGADLANLVNIAAIKAAVEGAEKLSAEQLEFAKDRIVMGTERKTMFVSEDSKKLTAYHESGHAIVALNTKGAHPIHKATIMPRGSALGMVTQLPSNDETSVSKRQLLARLDVCMGGRVAEELIFGQDHITTGASSDLSQATELAQYMVSSCGMSEAIGPVHIKERPSSEMQSRIDAEVGTLFIHILPRSNPICC</sequence>
<protein>
    <recommendedName>
        <fullName evidence="16">AAA+ ATPase domain-containing protein</fullName>
    </recommendedName>
</protein>
<evidence type="ECO:0008006" key="16">
    <source>
        <dbReference type="Google" id="ProtNLM"/>
    </source>
</evidence>
<evidence type="ECO:0000256" key="8">
    <source>
        <dbReference type="ARBA" id="ARBA00022946"/>
    </source>
</evidence>
<proteinExistence type="inferred from homology"/>
<keyword evidence="10" id="KW-0067">ATP-binding</keyword>
<comment type="similarity">
    <text evidence="10">Belongs to the AAA ATPase family.</text>
</comment>
<dbReference type="Gene3D" id="1.10.8.60">
    <property type="match status" value="1"/>
</dbReference>
<organism evidence="14 15">
    <name type="scientific">Brassica cretica</name>
    <name type="common">Mustard</name>
    <dbReference type="NCBI Taxonomy" id="69181"/>
    <lineage>
        <taxon>Eukaryota</taxon>
        <taxon>Viridiplantae</taxon>
        <taxon>Streptophyta</taxon>
        <taxon>Embryophyta</taxon>
        <taxon>Tracheophyta</taxon>
        <taxon>Spermatophyta</taxon>
        <taxon>Magnoliopsida</taxon>
        <taxon>eudicotyledons</taxon>
        <taxon>Gunneridae</taxon>
        <taxon>Pentapetalae</taxon>
        <taxon>rosids</taxon>
        <taxon>malvids</taxon>
        <taxon>Brassicales</taxon>
        <taxon>Brassicaceae</taxon>
        <taxon>Brassiceae</taxon>
        <taxon>Brassica</taxon>
    </lineage>
</organism>
<dbReference type="GO" id="GO:0016887">
    <property type="term" value="F:ATP hydrolysis activity"/>
    <property type="evidence" value="ECO:0007669"/>
    <property type="project" value="InterPro"/>
</dbReference>
<accession>A0A8S9KXC9</accession>
<dbReference type="GO" id="GO:0046872">
    <property type="term" value="F:metal ion binding"/>
    <property type="evidence" value="ECO:0007669"/>
    <property type="project" value="UniProtKB-KW"/>
</dbReference>
<evidence type="ECO:0000313" key="14">
    <source>
        <dbReference type="EMBL" id="KAF2597983.1"/>
    </source>
</evidence>
<keyword evidence="4" id="KW-0645">Protease</keyword>
<dbReference type="InterPro" id="IPR027417">
    <property type="entry name" value="P-loop_NTPase"/>
</dbReference>
<dbReference type="AlphaFoldDB" id="A0A8S9KXC9"/>
<feature type="domain" description="AAA ATPase AAA+ lid" evidence="13">
    <location>
        <begin position="159"/>
        <end position="202"/>
    </location>
</feature>